<feature type="compositionally biased region" description="Basic and acidic residues" evidence="1">
    <location>
        <begin position="41"/>
        <end position="51"/>
    </location>
</feature>
<feature type="domain" description="CxxC-x17-CxxC" evidence="2">
    <location>
        <begin position="49"/>
        <end position="83"/>
    </location>
</feature>
<dbReference type="Pfam" id="PF23477">
    <property type="entry name" value="zf_Tbcl_2"/>
    <property type="match status" value="1"/>
</dbReference>
<evidence type="ECO:0000313" key="4">
    <source>
        <dbReference type="Proteomes" id="UP000176329"/>
    </source>
</evidence>
<feature type="region of interest" description="Disordered" evidence="1">
    <location>
        <begin position="145"/>
        <end position="169"/>
    </location>
</feature>
<organism evidence="3 4">
    <name type="scientific">Candidatus Magasanikbacteria bacterium RIFCSPHIGHO2_01_FULL_50_8</name>
    <dbReference type="NCBI Taxonomy" id="1798674"/>
    <lineage>
        <taxon>Bacteria</taxon>
        <taxon>Candidatus Magasanikiibacteriota</taxon>
    </lineage>
</organism>
<feature type="region of interest" description="Disordered" evidence="1">
    <location>
        <begin position="1"/>
        <end position="51"/>
    </location>
</feature>
<dbReference type="Proteomes" id="UP000176329">
    <property type="component" value="Unassembled WGS sequence"/>
</dbReference>
<proteinExistence type="predicted"/>
<dbReference type="AlphaFoldDB" id="A0A1F6LRA4"/>
<accession>A0A1F6LRA4</accession>
<dbReference type="EMBL" id="MFPV01000031">
    <property type="protein sequence ID" value="OGH61898.1"/>
    <property type="molecule type" value="Genomic_DNA"/>
</dbReference>
<reference evidence="3 4" key="1">
    <citation type="journal article" date="2016" name="Nat. Commun.">
        <title>Thousands of microbial genomes shed light on interconnected biogeochemical processes in an aquifer system.</title>
        <authorList>
            <person name="Anantharaman K."/>
            <person name="Brown C.T."/>
            <person name="Hug L.A."/>
            <person name="Sharon I."/>
            <person name="Castelle C.J."/>
            <person name="Probst A.J."/>
            <person name="Thomas B.C."/>
            <person name="Singh A."/>
            <person name="Wilkins M.J."/>
            <person name="Karaoz U."/>
            <person name="Brodie E.L."/>
            <person name="Williams K.H."/>
            <person name="Hubbard S.S."/>
            <person name="Banfield J.F."/>
        </authorList>
    </citation>
    <scope>NUCLEOTIDE SEQUENCE [LARGE SCALE GENOMIC DNA]</scope>
</reference>
<evidence type="ECO:0000256" key="1">
    <source>
        <dbReference type="SAM" id="MobiDB-lite"/>
    </source>
</evidence>
<evidence type="ECO:0000313" key="3">
    <source>
        <dbReference type="EMBL" id="OGH61898.1"/>
    </source>
</evidence>
<feature type="compositionally biased region" description="Basic residues" evidence="1">
    <location>
        <begin position="159"/>
        <end position="169"/>
    </location>
</feature>
<dbReference type="InterPro" id="IPR026363">
    <property type="entry name" value="CxxC-x17-CxxC_dom"/>
</dbReference>
<sequence>MAFFNKSGGDRGPRPYSGKKPQFGGRGGGGFGGNRGGGFERGGDDRGERTMHTTTCAQCGNECQVPFRPNGTKPVFCNNCFQRDERPERGNFSRSPQQFDRPSFAPSAPAPQKFVPPSVDQFKVQLDMINSKLDRIMKLVSPQVTIEPVIESDDEAASKPKKAKKKAAK</sequence>
<evidence type="ECO:0000259" key="2">
    <source>
        <dbReference type="Pfam" id="PF23477"/>
    </source>
</evidence>
<name>A0A1F6LRA4_9BACT</name>
<comment type="caution">
    <text evidence="3">The sequence shown here is derived from an EMBL/GenBank/DDBJ whole genome shotgun (WGS) entry which is preliminary data.</text>
</comment>
<feature type="compositionally biased region" description="Gly residues" evidence="1">
    <location>
        <begin position="24"/>
        <end position="40"/>
    </location>
</feature>
<feature type="region of interest" description="Disordered" evidence="1">
    <location>
        <begin position="85"/>
        <end position="116"/>
    </location>
</feature>
<gene>
    <name evidence="3" type="ORF">A2848_02185</name>
</gene>
<dbReference type="NCBIfam" id="TIGR04272">
    <property type="entry name" value="cxxc_cxxc_Mbark"/>
    <property type="match status" value="1"/>
</dbReference>
<protein>
    <recommendedName>
        <fullName evidence="2">CxxC-x17-CxxC domain-containing protein</fullName>
    </recommendedName>
</protein>